<reference evidence="1" key="1">
    <citation type="journal article" date="2023" name="G3 (Bethesda)">
        <title>A reference genome for the long-term kleptoplast-retaining sea slug Elysia crispata morphotype clarki.</title>
        <authorList>
            <person name="Eastman K.E."/>
            <person name="Pendleton A.L."/>
            <person name="Shaikh M.A."/>
            <person name="Suttiyut T."/>
            <person name="Ogas R."/>
            <person name="Tomko P."/>
            <person name="Gavelis G."/>
            <person name="Widhalm J.R."/>
            <person name="Wisecaver J.H."/>
        </authorList>
    </citation>
    <scope>NUCLEOTIDE SEQUENCE</scope>
    <source>
        <strain evidence="1">ECLA1</strain>
    </source>
</reference>
<feature type="non-terminal residue" evidence="1">
    <location>
        <position position="1"/>
    </location>
</feature>
<dbReference type="AlphaFoldDB" id="A0AAE1AG61"/>
<gene>
    <name evidence="1" type="ORF">RRG08_061508</name>
</gene>
<protein>
    <submittedName>
        <fullName evidence="1">Uncharacterized protein</fullName>
    </submittedName>
</protein>
<organism evidence="1 2">
    <name type="scientific">Elysia crispata</name>
    <name type="common">lettuce slug</name>
    <dbReference type="NCBI Taxonomy" id="231223"/>
    <lineage>
        <taxon>Eukaryota</taxon>
        <taxon>Metazoa</taxon>
        <taxon>Spiralia</taxon>
        <taxon>Lophotrochozoa</taxon>
        <taxon>Mollusca</taxon>
        <taxon>Gastropoda</taxon>
        <taxon>Heterobranchia</taxon>
        <taxon>Euthyneura</taxon>
        <taxon>Panpulmonata</taxon>
        <taxon>Sacoglossa</taxon>
        <taxon>Placobranchoidea</taxon>
        <taxon>Plakobranchidae</taxon>
        <taxon>Elysia</taxon>
    </lineage>
</organism>
<feature type="non-terminal residue" evidence="1">
    <location>
        <position position="105"/>
    </location>
</feature>
<name>A0AAE1AG61_9GAST</name>
<evidence type="ECO:0000313" key="2">
    <source>
        <dbReference type="Proteomes" id="UP001283361"/>
    </source>
</evidence>
<comment type="caution">
    <text evidence="1">The sequence shown here is derived from an EMBL/GenBank/DDBJ whole genome shotgun (WGS) entry which is preliminary data.</text>
</comment>
<dbReference type="Proteomes" id="UP001283361">
    <property type="component" value="Unassembled WGS sequence"/>
</dbReference>
<proteinExistence type="predicted"/>
<keyword evidence="2" id="KW-1185">Reference proteome</keyword>
<sequence length="105" mass="12031">ESSKEEVHEHSWVLRSALVNSSIAQGEPLDILQNVTFFRDNIPIATIKGGKRNVQSETSYYLDKASQPPMNDLNEIKMTGFYHCEVNDLKTHKILKSNRLFLRPT</sequence>
<accession>A0AAE1AG61</accession>
<dbReference type="EMBL" id="JAWDGP010001876">
    <property type="protein sequence ID" value="KAK3787220.1"/>
    <property type="molecule type" value="Genomic_DNA"/>
</dbReference>
<evidence type="ECO:0000313" key="1">
    <source>
        <dbReference type="EMBL" id="KAK3787220.1"/>
    </source>
</evidence>